<sequence>MKTSLPISTTMPISLALSRKYWLLLLTLLLKLAPVYGQFNTDNDRGFFDVFVVAKVKSANEVIYDLNGPFTNTPYSDFDGESFGDFRTDESLMIRGGETKTYKNSGCDITGADLYYYVHRDGTPGNVPIENFTRIQLRFGADLGGLPNPNNPGKPYNPGDQRWGNAFNLVNNVNIIRGLTPGSYIIEVFVTANVQGCESGGTGTMYYSNNSRNFQRTFTVSQGPLPVALTSFEAKRQEANVLLNWETASEVDSRGYEIQVSTDSRTFRSLSFVPSQSEGSIVGRRRYTYTDIEPNKAGVRYYRLRQIDLDNKETFYGPQVVSFGKAGALAALIAAPNPFSSEITLTLPAQDGTRSGTVVVTDMLGRTVFNQPLLLSAGTSQVQLPELASLPKGLYHLRLSLSGEQQALKLLKE</sequence>
<gene>
    <name evidence="1" type="ORF">MUN86_05645</name>
</gene>
<dbReference type="Proteomes" id="UP000830401">
    <property type="component" value="Chromosome"/>
</dbReference>
<dbReference type="InterPro" id="IPR026444">
    <property type="entry name" value="Secre_tail"/>
</dbReference>
<organism evidence="1 2">
    <name type="scientific">Hymenobacter volaticus</name>
    <dbReference type="NCBI Taxonomy" id="2932254"/>
    <lineage>
        <taxon>Bacteria</taxon>
        <taxon>Pseudomonadati</taxon>
        <taxon>Bacteroidota</taxon>
        <taxon>Cytophagia</taxon>
        <taxon>Cytophagales</taxon>
        <taxon>Hymenobacteraceae</taxon>
        <taxon>Hymenobacter</taxon>
    </lineage>
</organism>
<dbReference type="NCBIfam" id="TIGR04183">
    <property type="entry name" value="Por_Secre_tail"/>
    <property type="match status" value="1"/>
</dbReference>
<proteinExistence type="predicted"/>
<evidence type="ECO:0000313" key="1">
    <source>
        <dbReference type="EMBL" id="UOQ67365.1"/>
    </source>
</evidence>
<dbReference type="RefSeq" id="WP_245122785.1">
    <property type="nucleotide sequence ID" value="NZ_CP095061.1"/>
</dbReference>
<protein>
    <submittedName>
        <fullName evidence="1">T9SS type A sorting domain-containing protein</fullName>
    </submittedName>
</protein>
<evidence type="ECO:0000313" key="2">
    <source>
        <dbReference type="Proteomes" id="UP000830401"/>
    </source>
</evidence>
<name>A0ABY4G8X4_9BACT</name>
<dbReference type="EMBL" id="CP095061">
    <property type="protein sequence ID" value="UOQ67365.1"/>
    <property type="molecule type" value="Genomic_DNA"/>
</dbReference>
<keyword evidence="2" id="KW-1185">Reference proteome</keyword>
<reference evidence="1" key="1">
    <citation type="submission" date="2022-04" db="EMBL/GenBank/DDBJ databases">
        <title>Hymenobacter sp. isolated from the air.</title>
        <authorList>
            <person name="Won M."/>
            <person name="Lee C.-M."/>
            <person name="Woen H.-Y."/>
            <person name="Kwon S.-W."/>
        </authorList>
    </citation>
    <scope>NUCLEOTIDE SEQUENCE</scope>
    <source>
        <strain evidence="1">5420S-77</strain>
    </source>
</reference>
<accession>A0ABY4G8X4</accession>